<protein>
    <submittedName>
        <fullName evidence="1">Uncharacterized protein</fullName>
    </submittedName>
</protein>
<dbReference type="Gene3D" id="6.10.140.2220">
    <property type="match status" value="1"/>
</dbReference>
<sequence length="447" mass="50843">MSTLQPSFPARWTRLSIAGQACTTCKTPPPPERSLLRCTRCKRAYYCSEDCARAHFPHHKKLCRILAALLFNYIDEQPCEDLAEWNRRVADRMVQLSNHLERRLDYQEQNLMLFEPRCHVCFVTALALELEISQDNVNPRTLIPCPKCRIIACCSEAHWDSYRSRHDTVCDKYVLSVSCDNLLFKHDDIRWMQKEYVPVDGPGSYPPLPTGGWPSYFSWRQFPEVLSDPEETATAYRTLLTDRLSQPLTILSALQLAQEPSALRALPTLTIHLAGASQHEILASWATEEIMHCIPALQSLHTVLIDPTLDSKPIINLSLAVCPTCTTRSRSRIFSTHALTYHDFVSSPHYTRPDLVVCFNSGLHEVDGEQWRPTLRHIVDSGIPCAFTSYNKKEVAEDAAVLRELGARIVCGPKRNEWGSEVPLVEPMGVDVFYGNSTWWFVVMGQK</sequence>
<name>A0A433BD50_9FUNG</name>
<dbReference type="InterPro" id="IPR002893">
    <property type="entry name" value="Znf_MYND"/>
</dbReference>
<organism evidence="1 2">
    <name type="scientific">Jimgerdemannia flammicorona</name>
    <dbReference type="NCBI Taxonomy" id="994334"/>
    <lineage>
        <taxon>Eukaryota</taxon>
        <taxon>Fungi</taxon>
        <taxon>Fungi incertae sedis</taxon>
        <taxon>Mucoromycota</taxon>
        <taxon>Mucoromycotina</taxon>
        <taxon>Endogonomycetes</taxon>
        <taxon>Endogonales</taxon>
        <taxon>Endogonaceae</taxon>
        <taxon>Jimgerdemannia</taxon>
    </lineage>
</organism>
<dbReference type="Pfam" id="PF20179">
    <property type="entry name" value="MSS51_C"/>
    <property type="match status" value="1"/>
</dbReference>
<dbReference type="PROSITE" id="PS01360">
    <property type="entry name" value="ZF_MYND_1"/>
    <property type="match status" value="1"/>
</dbReference>
<reference evidence="1 2" key="1">
    <citation type="journal article" date="2018" name="New Phytol.">
        <title>Phylogenomics of Endogonaceae and evolution of mycorrhizas within Mucoromycota.</title>
        <authorList>
            <person name="Chang Y."/>
            <person name="Desiro A."/>
            <person name="Na H."/>
            <person name="Sandor L."/>
            <person name="Lipzen A."/>
            <person name="Clum A."/>
            <person name="Barry K."/>
            <person name="Grigoriev I.V."/>
            <person name="Martin F.M."/>
            <person name="Stajich J.E."/>
            <person name="Smith M.E."/>
            <person name="Bonito G."/>
            <person name="Spatafora J.W."/>
        </authorList>
    </citation>
    <scope>NUCLEOTIDE SEQUENCE [LARGE SCALE GENOMIC DNA]</scope>
    <source>
        <strain evidence="1 2">GMNB39</strain>
    </source>
</reference>
<dbReference type="AlphaFoldDB" id="A0A433BD50"/>
<accession>A0A433BD50</accession>
<dbReference type="GO" id="GO:0008270">
    <property type="term" value="F:zinc ion binding"/>
    <property type="evidence" value="ECO:0007669"/>
    <property type="project" value="UniProtKB-KW"/>
</dbReference>
<dbReference type="OrthoDB" id="432970at2759"/>
<dbReference type="PANTHER" id="PTHR28069:SF2">
    <property type="entry name" value="GH20023P"/>
    <property type="match status" value="1"/>
</dbReference>
<dbReference type="EMBL" id="RBNI01013997">
    <property type="protein sequence ID" value="RUP24232.1"/>
    <property type="molecule type" value="Genomic_DNA"/>
</dbReference>
<dbReference type="Proteomes" id="UP000268093">
    <property type="component" value="Unassembled WGS sequence"/>
</dbReference>
<evidence type="ECO:0000313" key="2">
    <source>
        <dbReference type="Proteomes" id="UP000268093"/>
    </source>
</evidence>
<evidence type="ECO:0000313" key="1">
    <source>
        <dbReference type="EMBL" id="RUP24232.1"/>
    </source>
</evidence>
<dbReference type="SUPFAM" id="SSF144232">
    <property type="entry name" value="HIT/MYND zinc finger-like"/>
    <property type="match status" value="1"/>
</dbReference>
<gene>
    <name evidence="1" type="ORF">BC936DRAFT_138937</name>
</gene>
<dbReference type="PROSITE" id="PS50865">
    <property type="entry name" value="ZF_MYND_2"/>
    <property type="match status" value="1"/>
</dbReference>
<dbReference type="PANTHER" id="PTHR28069">
    <property type="entry name" value="GH20023P"/>
    <property type="match status" value="1"/>
</dbReference>
<dbReference type="Pfam" id="PF01753">
    <property type="entry name" value="zf-MYND"/>
    <property type="match status" value="1"/>
</dbReference>
<keyword evidence="2" id="KW-1185">Reference proteome</keyword>
<comment type="caution">
    <text evidence="1">The sequence shown here is derived from an EMBL/GenBank/DDBJ whole genome shotgun (WGS) entry which is preliminary data.</text>
</comment>
<dbReference type="InterPro" id="IPR046824">
    <property type="entry name" value="Mss51-like_C"/>
</dbReference>
<proteinExistence type="predicted"/>